<feature type="non-terminal residue" evidence="1">
    <location>
        <position position="110"/>
    </location>
</feature>
<gene>
    <name evidence="1" type="ORF">ACOLOM_LOCUS11945</name>
</gene>
<evidence type="ECO:0000313" key="1">
    <source>
        <dbReference type="EMBL" id="CAG8736765.1"/>
    </source>
</evidence>
<keyword evidence="2" id="KW-1185">Reference proteome</keyword>
<name>A0ACA9QB25_9GLOM</name>
<dbReference type="Proteomes" id="UP000789525">
    <property type="component" value="Unassembled WGS sequence"/>
</dbReference>
<accession>A0ACA9QB25</accession>
<sequence>MAALIDTALWVSTCWLWNIGQVASKRDIIKEACAGCLATTKQGKTTKKSLFAATPRKSGMAVTSSVCQMASICSLATSKTYLVPTPQSASCAGSILADVGHENRHPALQI</sequence>
<organism evidence="1 2">
    <name type="scientific">Acaulospora colombiana</name>
    <dbReference type="NCBI Taxonomy" id="27376"/>
    <lineage>
        <taxon>Eukaryota</taxon>
        <taxon>Fungi</taxon>
        <taxon>Fungi incertae sedis</taxon>
        <taxon>Mucoromycota</taxon>
        <taxon>Glomeromycotina</taxon>
        <taxon>Glomeromycetes</taxon>
        <taxon>Diversisporales</taxon>
        <taxon>Acaulosporaceae</taxon>
        <taxon>Acaulospora</taxon>
    </lineage>
</organism>
<evidence type="ECO:0000313" key="2">
    <source>
        <dbReference type="Proteomes" id="UP000789525"/>
    </source>
</evidence>
<dbReference type="EMBL" id="CAJVPT010045739">
    <property type="protein sequence ID" value="CAG8736765.1"/>
    <property type="molecule type" value="Genomic_DNA"/>
</dbReference>
<protein>
    <submittedName>
        <fullName evidence="1">2743_t:CDS:1</fullName>
    </submittedName>
</protein>
<comment type="caution">
    <text evidence="1">The sequence shown here is derived from an EMBL/GenBank/DDBJ whole genome shotgun (WGS) entry which is preliminary data.</text>
</comment>
<reference evidence="1" key="1">
    <citation type="submission" date="2021-06" db="EMBL/GenBank/DDBJ databases">
        <authorList>
            <person name="Kallberg Y."/>
            <person name="Tangrot J."/>
            <person name="Rosling A."/>
        </authorList>
    </citation>
    <scope>NUCLEOTIDE SEQUENCE</scope>
    <source>
        <strain evidence="1">CL356</strain>
    </source>
</reference>
<proteinExistence type="predicted"/>